<feature type="non-terminal residue" evidence="2">
    <location>
        <position position="124"/>
    </location>
</feature>
<organism evidence="2 3">
    <name type="scientific">Fibrella forsythiae</name>
    <dbReference type="NCBI Taxonomy" id="2817061"/>
    <lineage>
        <taxon>Bacteria</taxon>
        <taxon>Pseudomonadati</taxon>
        <taxon>Bacteroidota</taxon>
        <taxon>Cytophagia</taxon>
        <taxon>Cytophagales</taxon>
        <taxon>Spirosomataceae</taxon>
        <taxon>Fibrella</taxon>
    </lineage>
</organism>
<evidence type="ECO:0000313" key="2">
    <source>
        <dbReference type="EMBL" id="MBO0953299.1"/>
    </source>
</evidence>
<reference evidence="2 3" key="1">
    <citation type="submission" date="2021-03" db="EMBL/GenBank/DDBJ databases">
        <title>Fibrella sp. HMF5405 genome sequencing and assembly.</title>
        <authorList>
            <person name="Kang H."/>
            <person name="Kim H."/>
            <person name="Bae S."/>
            <person name="Joh K."/>
        </authorList>
    </citation>
    <scope>NUCLEOTIDE SEQUENCE [LARGE SCALE GENOMIC DNA]</scope>
    <source>
        <strain evidence="2 3">HMF5405</strain>
    </source>
</reference>
<dbReference type="EMBL" id="JAFMYW010000031">
    <property type="protein sequence ID" value="MBO0953299.1"/>
    <property type="molecule type" value="Genomic_DNA"/>
</dbReference>
<sequence length="124" mass="13400">MTTILSGTPLARLATLMALPLTLLTACSRPDLPEPGLVTPAQYSLKDIRYFLVQGEGVDTTIRHLPGTSVQNSGNLVATRQVEDGFGELVKTSRFTLEGTGQLPADVDLSSLRLRVPHHWYGNG</sequence>
<feature type="signal peptide" evidence="1">
    <location>
        <begin position="1"/>
        <end position="25"/>
    </location>
</feature>
<gene>
    <name evidence="2" type="ORF">J2I46_32315</name>
</gene>
<comment type="caution">
    <text evidence="2">The sequence shown here is derived from an EMBL/GenBank/DDBJ whole genome shotgun (WGS) entry which is preliminary data.</text>
</comment>
<feature type="chain" id="PRO_5045835269" evidence="1">
    <location>
        <begin position="26"/>
        <end position="124"/>
    </location>
</feature>
<accession>A0ABS3JTF8</accession>
<keyword evidence="1" id="KW-0732">Signal</keyword>
<name>A0ABS3JTF8_9BACT</name>
<dbReference type="RefSeq" id="WP_207333251.1">
    <property type="nucleotide sequence ID" value="NZ_JAFMYW010000031.1"/>
</dbReference>
<evidence type="ECO:0000313" key="3">
    <source>
        <dbReference type="Proteomes" id="UP000664628"/>
    </source>
</evidence>
<keyword evidence="3" id="KW-1185">Reference proteome</keyword>
<proteinExistence type="predicted"/>
<dbReference type="Proteomes" id="UP000664628">
    <property type="component" value="Unassembled WGS sequence"/>
</dbReference>
<protein>
    <submittedName>
        <fullName evidence="2">Uncharacterized protein</fullName>
    </submittedName>
</protein>
<evidence type="ECO:0000256" key="1">
    <source>
        <dbReference type="SAM" id="SignalP"/>
    </source>
</evidence>